<keyword evidence="8" id="KW-1185">Reference proteome</keyword>
<proteinExistence type="predicted"/>
<name>A0ABR1JDA7_9AGAR</name>
<dbReference type="InterPro" id="IPR052035">
    <property type="entry name" value="ZnF_BED_domain_contain"/>
</dbReference>
<evidence type="ECO:0000256" key="3">
    <source>
        <dbReference type="ARBA" id="ARBA00022771"/>
    </source>
</evidence>
<dbReference type="PANTHER" id="PTHR46481">
    <property type="entry name" value="ZINC FINGER BED DOMAIN-CONTAINING PROTEIN 4"/>
    <property type="match status" value="1"/>
</dbReference>
<evidence type="ECO:0000256" key="5">
    <source>
        <dbReference type="ARBA" id="ARBA00023242"/>
    </source>
</evidence>
<comment type="caution">
    <text evidence="7">The sequence shown here is derived from an EMBL/GenBank/DDBJ whole genome shotgun (WGS) entry which is preliminary data.</text>
</comment>
<accession>A0ABR1JDA7</accession>
<protein>
    <submittedName>
        <fullName evidence="7">Uncharacterized protein</fullName>
    </submittedName>
</protein>
<feature type="compositionally biased region" description="Basic residues" evidence="6">
    <location>
        <begin position="18"/>
        <end position="27"/>
    </location>
</feature>
<keyword evidence="5" id="KW-0539">Nucleus</keyword>
<sequence>MVKCKNDTTDTNPTPATKKSKTTKRKNNTNARQESLPLVASSSTIAITGASQKKLRFEQKNQGLTQQEILDKYIKIWYNPDRAKASKTYQHFKEPTLIKFKGKQMHAFFCKTNPSIVLHCAPYEDSTGYFTNHINKCSPEKKGNIADFAARSTYTPASFRYKIAIWIAHKHCPFQIVQDEELLEIFKSLYSRVDVPHPQTVSRDIQDIYNLTKPFVTKMLEDYMGKVSHATVTSGGKWKSSRWSLYGIFCLSVFFKALEEFKVSKKILALAGDNVENNSTMVDKLVDILPSFGGQKTRSAITVANDEDEELLDNEEDDEDDEVDPDREAWDKEQVDSVALVAEYEADFEVEEQDILDGKAAILKSSKLCQKSDHNGDFCLDLKKWAVNNKLASTHSLVKPVSTRWNTTSEMLSSTTNLCGAIEDVCDQRVWNSKKQRLHSLIPTEAEWMILEQLEPILKIRSL</sequence>
<feature type="compositionally biased region" description="Acidic residues" evidence="6">
    <location>
        <begin position="308"/>
        <end position="325"/>
    </location>
</feature>
<keyword evidence="3" id="KW-0863">Zinc-finger</keyword>
<evidence type="ECO:0000313" key="8">
    <source>
        <dbReference type="Proteomes" id="UP001498398"/>
    </source>
</evidence>
<dbReference type="PANTHER" id="PTHR46481:SF10">
    <property type="entry name" value="ZINC FINGER BED DOMAIN-CONTAINING PROTEIN 39"/>
    <property type="match status" value="1"/>
</dbReference>
<keyword evidence="2" id="KW-0479">Metal-binding</keyword>
<organism evidence="7 8">
    <name type="scientific">Marasmiellus scandens</name>
    <dbReference type="NCBI Taxonomy" id="2682957"/>
    <lineage>
        <taxon>Eukaryota</taxon>
        <taxon>Fungi</taxon>
        <taxon>Dikarya</taxon>
        <taxon>Basidiomycota</taxon>
        <taxon>Agaricomycotina</taxon>
        <taxon>Agaricomycetes</taxon>
        <taxon>Agaricomycetidae</taxon>
        <taxon>Agaricales</taxon>
        <taxon>Marasmiineae</taxon>
        <taxon>Omphalotaceae</taxon>
        <taxon>Marasmiellus</taxon>
    </lineage>
</organism>
<evidence type="ECO:0000256" key="2">
    <source>
        <dbReference type="ARBA" id="ARBA00022723"/>
    </source>
</evidence>
<gene>
    <name evidence="7" type="ORF">VKT23_011341</name>
</gene>
<keyword evidence="4" id="KW-0862">Zinc</keyword>
<reference evidence="7 8" key="1">
    <citation type="submission" date="2024-01" db="EMBL/GenBank/DDBJ databases">
        <title>A draft genome for the cacao thread blight pathogen Marasmiellus scandens.</title>
        <authorList>
            <person name="Baruah I.K."/>
            <person name="Leung J."/>
            <person name="Bukari Y."/>
            <person name="Amoako-Attah I."/>
            <person name="Meinhardt L.W."/>
            <person name="Bailey B.A."/>
            <person name="Cohen S.P."/>
        </authorList>
    </citation>
    <scope>NUCLEOTIDE SEQUENCE [LARGE SCALE GENOMIC DNA]</scope>
    <source>
        <strain evidence="7 8">GH-19</strain>
    </source>
</reference>
<feature type="region of interest" description="Disordered" evidence="6">
    <location>
        <begin position="308"/>
        <end position="329"/>
    </location>
</feature>
<feature type="region of interest" description="Disordered" evidence="6">
    <location>
        <begin position="1"/>
        <end position="36"/>
    </location>
</feature>
<comment type="subcellular location">
    <subcellularLocation>
        <location evidence="1">Nucleus</location>
    </subcellularLocation>
</comment>
<dbReference type="Proteomes" id="UP001498398">
    <property type="component" value="Unassembled WGS sequence"/>
</dbReference>
<evidence type="ECO:0000256" key="4">
    <source>
        <dbReference type="ARBA" id="ARBA00022833"/>
    </source>
</evidence>
<evidence type="ECO:0000256" key="6">
    <source>
        <dbReference type="SAM" id="MobiDB-lite"/>
    </source>
</evidence>
<evidence type="ECO:0000313" key="7">
    <source>
        <dbReference type="EMBL" id="KAK7454589.1"/>
    </source>
</evidence>
<dbReference type="EMBL" id="JBANRG010000024">
    <property type="protein sequence ID" value="KAK7454589.1"/>
    <property type="molecule type" value="Genomic_DNA"/>
</dbReference>
<evidence type="ECO:0000256" key="1">
    <source>
        <dbReference type="ARBA" id="ARBA00004123"/>
    </source>
</evidence>